<dbReference type="InterPro" id="IPR048444">
    <property type="entry name" value="DNMK"/>
</dbReference>
<dbReference type="EMBL" id="LR797064">
    <property type="protein sequence ID" value="CAB4184417.1"/>
    <property type="molecule type" value="Genomic_DNA"/>
</dbReference>
<gene>
    <name evidence="1" type="ORF">UFOVP1124_7</name>
</gene>
<accession>A0A6J5QPE9</accession>
<sequence length="194" mass="20653">MMDAPRPRPLRIIGLAGAAGAGKDLSAGILGGERVSFSDPIYRGLAAMLGVPESSLRDRASKELPGAGIFGRSPRQLLQTLGTDWGRERVSPEVWVALAAERWCRAIAAGVPLVVVPDVRFPNEAAAIRAAGGEVWLIHRPDAGEVSAHSSESGLPLAAIDRLVVNDADVEQLQRRLHQTWLASWGGQSAARSR</sequence>
<organism evidence="1">
    <name type="scientific">uncultured Caudovirales phage</name>
    <dbReference type="NCBI Taxonomy" id="2100421"/>
    <lineage>
        <taxon>Viruses</taxon>
        <taxon>Duplodnaviria</taxon>
        <taxon>Heunggongvirae</taxon>
        <taxon>Uroviricota</taxon>
        <taxon>Caudoviricetes</taxon>
        <taxon>Peduoviridae</taxon>
        <taxon>Maltschvirus</taxon>
        <taxon>Maltschvirus maltsch</taxon>
    </lineage>
</organism>
<name>A0A6J5QPE9_9CAUD</name>
<dbReference type="InterPro" id="IPR027417">
    <property type="entry name" value="P-loop_NTPase"/>
</dbReference>
<dbReference type="Pfam" id="PF21448">
    <property type="entry name" value="DNMK"/>
    <property type="match status" value="1"/>
</dbReference>
<proteinExistence type="predicted"/>
<protein>
    <submittedName>
        <fullName evidence="1">Uncharacterized protein</fullName>
    </submittedName>
</protein>
<dbReference type="Gene3D" id="3.40.50.300">
    <property type="entry name" value="P-loop containing nucleotide triphosphate hydrolases"/>
    <property type="match status" value="1"/>
</dbReference>
<evidence type="ECO:0000313" key="1">
    <source>
        <dbReference type="EMBL" id="CAB4184417.1"/>
    </source>
</evidence>
<reference evidence="1" key="1">
    <citation type="submission" date="2020-05" db="EMBL/GenBank/DDBJ databases">
        <authorList>
            <person name="Chiriac C."/>
            <person name="Salcher M."/>
            <person name="Ghai R."/>
            <person name="Kavagutti S V."/>
        </authorList>
    </citation>
    <scope>NUCLEOTIDE SEQUENCE</scope>
</reference>
<dbReference type="SUPFAM" id="SSF52540">
    <property type="entry name" value="P-loop containing nucleoside triphosphate hydrolases"/>
    <property type="match status" value="1"/>
</dbReference>